<feature type="domain" description="Solute-binding protein family 3/N-terminal" evidence="2">
    <location>
        <begin position="44"/>
        <end position="284"/>
    </location>
</feature>
<accession>A0A139PFW8</accession>
<proteinExistence type="predicted"/>
<dbReference type="EMBL" id="LQOB01000017">
    <property type="protein sequence ID" value="KXT88196.1"/>
    <property type="molecule type" value="Genomic_DNA"/>
</dbReference>
<evidence type="ECO:0000313" key="8">
    <source>
        <dbReference type="Proteomes" id="UP000072653"/>
    </source>
</evidence>
<evidence type="ECO:0000313" key="7">
    <source>
        <dbReference type="Proteomes" id="UP000070678"/>
    </source>
</evidence>
<reference evidence="6 7" key="1">
    <citation type="submission" date="2016-01" db="EMBL/GenBank/DDBJ databases">
        <title>Highly variable Streptococcus oralis are common among viridans streptococci isolated from primates.</title>
        <authorList>
            <person name="Denapaite D."/>
            <person name="Rieger M."/>
            <person name="Koendgen S."/>
            <person name="Brueckner R."/>
            <person name="Ochigava I."/>
            <person name="Kappeler P."/>
            <person name="Maetz-Rensing K."/>
            <person name="Leendertz F."/>
            <person name="Hakenbeck R."/>
        </authorList>
    </citation>
    <scope>NUCLEOTIDE SEQUENCE [LARGE SCALE GENOMIC DNA]</scope>
    <source>
        <strain evidence="4 6">DD14</strain>
        <strain evidence="3 7">DD15</strain>
        <strain evidence="5 8">DD16</strain>
    </source>
</reference>
<keyword evidence="1" id="KW-0732">Signal</keyword>
<dbReference type="Proteomes" id="UP000072653">
    <property type="component" value="Unassembled WGS sequence"/>
</dbReference>
<dbReference type="PANTHER" id="PTHR35936:SF19">
    <property type="entry name" value="AMINO-ACID-BINDING PROTEIN YXEM-RELATED"/>
    <property type="match status" value="1"/>
</dbReference>
<dbReference type="SUPFAM" id="SSF53850">
    <property type="entry name" value="Periplasmic binding protein-like II"/>
    <property type="match status" value="1"/>
</dbReference>
<dbReference type="EMBL" id="LQRI01000143">
    <property type="protein sequence ID" value="KXT82200.1"/>
    <property type="molecule type" value="Genomic_DNA"/>
</dbReference>
<dbReference type="PATRIC" id="fig|1303.77.peg.1027"/>
<gene>
    <name evidence="4" type="ORF">SORDD14_00904</name>
    <name evidence="3" type="ORF">SORDD15_01466</name>
    <name evidence="5" type="ORF">SORDD16_00232</name>
</gene>
<evidence type="ECO:0000313" key="6">
    <source>
        <dbReference type="Proteomes" id="UP000070497"/>
    </source>
</evidence>
<dbReference type="Pfam" id="PF00497">
    <property type="entry name" value="SBP_bac_3"/>
    <property type="match status" value="1"/>
</dbReference>
<dbReference type="PANTHER" id="PTHR35936">
    <property type="entry name" value="MEMBRANE-BOUND LYTIC MUREIN TRANSGLYCOSYLASE F"/>
    <property type="match status" value="1"/>
</dbReference>
<evidence type="ECO:0000259" key="2">
    <source>
        <dbReference type="SMART" id="SM00062"/>
    </source>
</evidence>
<dbReference type="OrthoDB" id="8613538at2"/>
<dbReference type="Proteomes" id="UP000070497">
    <property type="component" value="Unassembled WGS sequence"/>
</dbReference>
<evidence type="ECO:0000313" key="4">
    <source>
        <dbReference type="EMBL" id="KXT82200.1"/>
    </source>
</evidence>
<dbReference type="InterPro" id="IPR001638">
    <property type="entry name" value="Solute-binding_3/MltF_N"/>
</dbReference>
<evidence type="ECO:0000313" key="3">
    <source>
        <dbReference type="EMBL" id="KXT80374.1"/>
    </source>
</evidence>
<sequence length="291" mass="32696">MSKKAKIITGVALAGVVAVTIISRLATQKGTQAVESQASQSERVIQVAYSQAHAPYNFTNEQGEPDGYEASVLKAIDEKLPQYRFEYTGTNDEALLIGLESGKFDIGTKAAWYTDERAKKFIIPKEAIGASIIGFTVRKEDEAKYKNINDFAKEKGKLVPISPQNAQWSVIKDYNDKHADTPIELTAAESFKVADAYAWVLEGRYDAYFDVKLSYARSVTKEDGPYHQYADQLTWFPYKGILTYPLIHRNEENEEFSKAYDQAIQELRADGTLAKLSEKFFGEDVFSYADE</sequence>
<dbReference type="EMBL" id="LQNX01000066">
    <property type="protein sequence ID" value="KXT80374.1"/>
    <property type="molecule type" value="Genomic_DNA"/>
</dbReference>
<name>A0A139PFW8_STROR</name>
<dbReference type="RefSeq" id="WP_061416047.1">
    <property type="nucleotide sequence ID" value="NZ_KQ969337.1"/>
</dbReference>
<protein>
    <recommendedName>
        <fullName evidence="2">Solute-binding protein family 3/N-terminal domain-containing protein</fullName>
    </recommendedName>
</protein>
<evidence type="ECO:0000256" key="1">
    <source>
        <dbReference type="ARBA" id="ARBA00022729"/>
    </source>
</evidence>
<dbReference type="Proteomes" id="UP000070678">
    <property type="component" value="Unassembled WGS sequence"/>
</dbReference>
<evidence type="ECO:0000313" key="5">
    <source>
        <dbReference type="EMBL" id="KXT88196.1"/>
    </source>
</evidence>
<dbReference type="SMART" id="SM00062">
    <property type="entry name" value="PBPb"/>
    <property type="match status" value="1"/>
</dbReference>
<dbReference type="Gene3D" id="3.40.190.10">
    <property type="entry name" value="Periplasmic binding protein-like II"/>
    <property type="match status" value="2"/>
</dbReference>
<organism evidence="5 8">
    <name type="scientific">Streptococcus oralis</name>
    <dbReference type="NCBI Taxonomy" id="1303"/>
    <lineage>
        <taxon>Bacteria</taxon>
        <taxon>Bacillati</taxon>
        <taxon>Bacillota</taxon>
        <taxon>Bacilli</taxon>
        <taxon>Lactobacillales</taxon>
        <taxon>Streptococcaceae</taxon>
        <taxon>Streptococcus</taxon>
    </lineage>
</organism>
<dbReference type="AlphaFoldDB" id="A0A139PFW8"/>
<comment type="caution">
    <text evidence="5">The sequence shown here is derived from an EMBL/GenBank/DDBJ whole genome shotgun (WGS) entry which is preliminary data.</text>
</comment>